<dbReference type="EMBL" id="BQFW01000012">
    <property type="protein sequence ID" value="GJJ76439.1"/>
    <property type="molecule type" value="Genomic_DNA"/>
</dbReference>
<dbReference type="GO" id="GO:0005737">
    <property type="term" value="C:cytoplasm"/>
    <property type="evidence" value="ECO:0007669"/>
    <property type="project" value="TreeGrafter"/>
</dbReference>
<dbReference type="Proteomes" id="UP000827284">
    <property type="component" value="Unassembled WGS sequence"/>
</dbReference>
<keyword evidence="6" id="KW-0560">Oxidoreductase</keyword>
<dbReference type="SUPFAM" id="SSF51395">
    <property type="entry name" value="FMN-linked oxidoreductases"/>
    <property type="match status" value="1"/>
</dbReference>
<name>A0A9P3HGS2_9FUNG</name>
<dbReference type="GO" id="GO:0050660">
    <property type="term" value="F:flavin adenine dinucleotide binding"/>
    <property type="evidence" value="ECO:0007669"/>
    <property type="project" value="InterPro"/>
</dbReference>
<dbReference type="OrthoDB" id="10262250at2759"/>
<dbReference type="InterPro" id="IPR013785">
    <property type="entry name" value="Aldolase_TIM"/>
</dbReference>
<dbReference type="GO" id="GO:0006397">
    <property type="term" value="P:mRNA processing"/>
    <property type="evidence" value="ECO:0007669"/>
    <property type="project" value="UniProtKB-KW"/>
</dbReference>
<dbReference type="InterPro" id="IPR052582">
    <property type="entry name" value="tRNA-DUS-like"/>
</dbReference>
<dbReference type="Pfam" id="PF01207">
    <property type="entry name" value="Dus"/>
    <property type="match status" value="1"/>
</dbReference>
<comment type="caution">
    <text evidence="11">The sequence shown here is derived from an EMBL/GenBank/DDBJ whole genome shotgun (WGS) entry which is preliminary data.</text>
</comment>
<evidence type="ECO:0000256" key="5">
    <source>
        <dbReference type="ARBA" id="ARBA00022694"/>
    </source>
</evidence>
<feature type="region of interest" description="Disordered" evidence="9">
    <location>
        <begin position="374"/>
        <end position="430"/>
    </location>
</feature>
<evidence type="ECO:0000256" key="2">
    <source>
        <dbReference type="ARBA" id="ARBA00022630"/>
    </source>
</evidence>
<dbReference type="InterPro" id="IPR018517">
    <property type="entry name" value="tRNA_hU_synthase_CS"/>
</dbReference>
<keyword evidence="5" id="KW-0819">tRNA processing</keyword>
<keyword evidence="3" id="KW-0288">FMN</keyword>
<comment type="catalytic activity">
    <reaction evidence="7">
        <text>a 5,6-dihydrouridine in mRNA + NAD(+) = a uridine in mRNA + NADH + H(+)</text>
        <dbReference type="Rhea" id="RHEA:69851"/>
        <dbReference type="Rhea" id="RHEA-COMP:14658"/>
        <dbReference type="Rhea" id="RHEA-COMP:17789"/>
        <dbReference type="ChEBI" id="CHEBI:15378"/>
        <dbReference type="ChEBI" id="CHEBI:57540"/>
        <dbReference type="ChEBI" id="CHEBI:57945"/>
        <dbReference type="ChEBI" id="CHEBI:65315"/>
        <dbReference type="ChEBI" id="CHEBI:74443"/>
    </reaction>
    <physiologicalReaction direction="right-to-left" evidence="7">
        <dbReference type="Rhea" id="RHEA:69853"/>
    </physiologicalReaction>
</comment>
<sequence>MENYDYTNKTMLAPMVRIGTLPMRLLALEYGADLVYTPEIVDKGIVGAERIVHPDNGTVDYQVRGVSVFKTHPSEKSRLVFQIGSANAELALQAALTVKQDVSTIDLNCGCPKRFSIHGGMGAALMEEPEKLCGILRTLVQGTGLPVTCKIRIFEDRQKTLDLVKMIEKTGVKALAVHCRYRDERPRDPGHWDRFKEIVEAVSIPVIANGDVTEYSKIAQVRELTGVKGVMIARGAQSNVSVFRKEGLVPHLEIVRQYIRKAMETRNLHSNTKYVLMQIFAPDFTKDPHYRPLCDAKTFRAICQVFGMVEELDAWEASQKAQGFPYDVDTHPKRTVAPVAAAEEKVAESDASFCPPASISTTTATAKRKIDDVENAQDEKVVETKSAEVVESETKEETGPPAAKVAKTTTSDGSSSQPTPADTPQPVDLE</sequence>
<gene>
    <name evidence="11" type="ORF">EMPS_08798</name>
</gene>
<feature type="domain" description="DUS-like FMN-binding" evidence="10">
    <location>
        <begin position="11"/>
        <end position="257"/>
    </location>
</feature>
<dbReference type="AlphaFoldDB" id="A0A9P3HGS2"/>
<evidence type="ECO:0000256" key="4">
    <source>
        <dbReference type="ARBA" id="ARBA00022664"/>
    </source>
</evidence>
<evidence type="ECO:0000256" key="6">
    <source>
        <dbReference type="ARBA" id="ARBA00023002"/>
    </source>
</evidence>
<feature type="compositionally biased region" description="Basic and acidic residues" evidence="9">
    <location>
        <begin position="374"/>
        <end position="398"/>
    </location>
</feature>
<evidence type="ECO:0000313" key="11">
    <source>
        <dbReference type="EMBL" id="GJJ76439.1"/>
    </source>
</evidence>
<comment type="catalytic activity">
    <reaction evidence="8">
        <text>a 5,6-dihydrouridine in mRNA + NADP(+) = a uridine in mRNA + NADPH + H(+)</text>
        <dbReference type="Rhea" id="RHEA:69855"/>
        <dbReference type="Rhea" id="RHEA-COMP:14658"/>
        <dbReference type="Rhea" id="RHEA-COMP:17789"/>
        <dbReference type="ChEBI" id="CHEBI:15378"/>
        <dbReference type="ChEBI" id="CHEBI:57783"/>
        <dbReference type="ChEBI" id="CHEBI:58349"/>
        <dbReference type="ChEBI" id="CHEBI:65315"/>
        <dbReference type="ChEBI" id="CHEBI:74443"/>
    </reaction>
    <physiologicalReaction direction="right-to-left" evidence="8">
        <dbReference type="Rhea" id="RHEA:69857"/>
    </physiologicalReaction>
</comment>
<dbReference type="PROSITE" id="PS01136">
    <property type="entry name" value="UPF0034"/>
    <property type="match status" value="1"/>
</dbReference>
<evidence type="ECO:0000256" key="8">
    <source>
        <dbReference type="ARBA" id="ARBA00049447"/>
    </source>
</evidence>
<dbReference type="CDD" id="cd02801">
    <property type="entry name" value="DUS_like_FMN"/>
    <property type="match status" value="1"/>
</dbReference>
<evidence type="ECO:0000256" key="1">
    <source>
        <dbReference type="ARBA" id="ARBA00001917"/>
    </source>
</evidence>
<dbReference type="PANTHER" id="PTHR45936">
    <property type="entry name" value="TRNA-DIHYDROURIDINE(20) SYNTHASE [NAD(P)+]-LIKE"/>
    <property type="match status" value="1"/>
</dbReference>
<organism evidence="11 12">
    <name type="scientific">Entomortierella parvispora</name>
    <dbReference type="NCBI Taxonomy" id="205924"/>
    <lineage>
        <taxon>Eukaryota</taxon>
        <taxon>Fungi</taxon>
        <taxon>Fungi incertae sedis</taxon>
        <taxon>Mucoromycota</taxon>
        <taxon>Mortierellomycotina</taxon>
        <taxon>Mortierellomycetes</taxon>
        <taxon>Mortierellales</taxon>
        <taxon>Mortierellaceae</taxon>
        <taxon>Entomortierella</taxon>
    </lineage>
</organism>
<evidence type="ECO:0000256" key="3">
    <source>
        <dbReference type="ARBA" id="ARBA00022643"/>
    </source>
</evidence>
<dbReference type="PANTHER" id="PTHR45936:SF1">
    <property type="entry name" value="TRNA-DIHYDROURIDINE(20) SYNTHASE [NAD(P)+]-LIKE"/>
    <property type="match status" value="1"/>
</dbReference>
<evidence type="ECO:0000259" key="10">
    <source>
        <dbReference type="Pfam" id="PF01207"/>
    </source>
</evidence>
<reference evidence="11" key="2">
    <citation type="journal article" date="2022" name="Microbiol. Resour. Announc.">
        <title>Whole-Genome Sequence of Entomortierella parvispora E1425, a Mucoromycotan Fungus Associated with Burkholderiaceae-Related Endosymbiotic Bacteria.</title>
        <authorList>
            <person name="Herlambang A."/>
            <person name="Guo Y."/>
            <person name="Takashima Y."/>
            <person name="Narisawa K."/>
            <person name="Ohta H."/>
            <person name="Nishizawa T."/>
        </authorList>
    </citation>
    <scope>NUCLEOTIDE SEQUENCE</scope>
    <source>
        <strain evidence="11">E1425</strain>
    </source>
</reference>
<proteinExistence type="predicted"/>
<evidence type="ECO:0000313" key="12">
    <source>
        <dbReference type="Proteomes" id="UP000827284"/>
    </source>
</evidence>
<reference evidence="11" key="1">
    <citation type="submission" date="2021-11" db="EMBL/GenBank/DDBJ databases">
        <authorList>
            <person name="Herlambang A."/>
            <person name="Guo Y."/>
            <person name="Takashima Y."/>
            <person name="Nishizawa T."/>
        </authorList>
    </citation>
    <scope>NUCLEOTIDE SEQUENCE</scope>
    <source>
        <strain evidence="11">E1425</strain>
    </source>
</reference>
<protein>
    <submittedName>
        <fullName evidence="11">tRNA-dihydrouridine synthase 2</fullName>
    </submittedName>
</protein>
<feature type="compositionally biased region" description="Polar residues" evidence="9">
    <location>
        <begin position="407"/>
        <end position="422"/>
    </location>
</feature>
<dbReference type="GO" id="GO:0017150">
    <property type="term" value="F:tRNA dihydrouridine synthase activity"/>
    <property type="evidence" value="ECO:0007669"/>
    <property type="project" value="InterPro"/>
</dbReference>
<accession>A0A9P3HGS2</accession>
<comment type="cofactor">
    <cofactor evidence="1">
        <name>FMN</name>
        <dbReference type="ChEBI" id="CHEBI:58210"/>
    </cofactor>
</comment>
<keyword evidence="4" id="KW-0507">mRNA processing</keyword>
<keyword evidence="12" id="KW-1185">Reference proteome</keyword>
<evidence type="ECO:0000256" key="9">
    <source>
        <dbReference type="SAM" id="MobiDB-lite"/>
    </source>
</evidence>
<keyword evidence="2" id="KW-0285">Flavoprotein</keyword>
<evidence type="ECO:0000256" key="7">
    <source>
        <dbReference type="ARBA" id="ARBA00048342"/>
    </source>
</evidence>
<dbReference type="Gene3D" id="3.20.20.70">
    <property type="entry name" value="Aldolase class I"/>
    <property type="match status" value="1"/>
</dbReference>
<dbReference type="InterPro" id="IPR035587">
    <property type="entry name" value="DUS-like_FMN-bd"/>
</dbReference>